<feature type="signal peptide" evidence="2">
    <location>
        <begin position="1"/>
        <end position="21"/>
    </location>
</feature>
<evidence type="ECO:0000313" key="3">
    <source>
        <dbReference type="Proteomes" id="UP000038045"/>
    </source>
</evidence>
<evidence type="ECO:0000313" key="4">
    <source>
        <dbReference type="WBParaSite" id="PTRK_0001445000.1"/>
    </source>
</evidence>
<feature type="chain" id="PRO_5005892412" evidence="2">
    <location>
        <begin position="22"/>
        <end position="424"/>
    </location>
</feature>
<feature type="compositionally biased region" description="Basic residues" evidence="1">
    <location>
        <begin position="187"/>
        <end position="205"/>
    </location>
</feature>
<evidence type="ECO:0000256" key="2">
    <source>
        <dbReference type="SAM" id="SignalP"/>
    </source>
</evidence>
<feature type="compositionally biased region" description="Basic and acidic residues" evidence="1">
    <location>
        <begin position="119"/>
        <end position="135"/>
    </location>
</feature>
<feature type="compositionally biased region" description="Low complexity" evidence="1">
    <location>
        <begin position="206"/>
        <end position="217"/>
    </location>
</feature>
<sequence>MGHRGLQFGLFGRLLLWSSNAAERVVVPPGGTGQTTRRLFSRPMEPVPEAVVIGVRRRQSPPDLTGSPVRRPRSSFSMMPPQGGPETVRFFFGSPSTDPRHPRLMMGSSPAAAGPDPGWRSRADRDAGAGSEGRRGPGPHPLSVAGPGQPRLDERGQGLPCACRYGRGHARPDPGRGRAVEVGPLQGRRHRHPPVGRLGRLRRGARAGLASRSPRAGNAADRQPVGAGDDRPDRLFRRHRRAEGQGGRDPGDLGGGGRRRLHRRSGGQAARRPRHRHRRRAREVPLADRGARLRRGHRLQDRGRGRGSGSPGPQWRRPEFRERRRRHHDRRVEPAEHPRPHGRLRPDLILQRHADAALAELQPDHHPSLGCSGLPGAGLRPSRPGNGRGDGAVAGRRSGQMEGPCRRRPGRGGHFAEPLVHWRP</sequence>
<dbReference type="AlphaFoldDB" id="A0A0N4ZZN9"/>
<feature type="compositionally biased region" description="Basic and acidic residues" evidence="1">
    <location>
        <begin position="282"/>
        <end position="291"/>
    </location>
</feature>
<keyword evidence="2" id="KW-0732">Signal</keyword>
<feature type="compositionally biased region" description="Basic residues" evidence="1">
    <location>
        <begin position="257"/>
        <end position="281"/>
    </location>
</feature>
<proteinExistence type="predicted"/>
<feature type="compositionally biased region" description="Basic and acidic residues" evidence="1">
    <location>
        <begin position="330"/>
        <end position="343"/>
    </location>
</feature>
<accession>A0A0N4ZZN9</accession>
<feature type="compositionally biased region" description="Basic and acidic residues" evidence="1">
    <location>
        <begin position="170"/>
        <end position="179"/>
    </location>
</feature>
<dbReference type="Proteomes" id="UP000038045">
    <property type="component" value="Unplaced"/>
</dbReference>
<protein>
    <submittedName>
        <fullName evidence="4">LigA</fullName>
    </submittedName>
</protein>
<feature type="compositionally biased region" description="Gly residues" evidence="1">
    <location>
        <begin position="244"/>
        <end position="256"/>
    </location>
</feature>
<organism evidence="3 4">
    <name type="scientific">Parastrongyloides trichosuri</name>
    <name type="common">Possum-specific nematode worm</name>
    <dbReference type="NCBI Taxonomy" id="131310"/>
    <lineage>
        <taxon>Eukaryota</taxon>
        <taxon>Metazoa</taxon>
        <taxon>Ecdysozoa</taxon>
        <taxon>Nematoda</taxon>
        <taxon>Chromadorea</taxon>
        <taxon>Rhabditida</taxon>
        <taxon>Tylenchina</taxon>
        <taxon>Panagrolaimomorpha</taxon>
        <taxon>Strongyloidoidea</taxon>
        <taxon>Strongyloididae</taxon>
        <taxon>Parastrongyloides</taxon>
    </lineage>
</organism>
<feature type="region of interest" description="Disordered" evidence="1">
    <location>
        <begin position="57"/>
        <end position="343"/>
    </location>
</feature>
<dbReference type="WBParaSite" id="PTRK_0001445000.1">
    <property type="protein sequence ID" value="PTRK_0001445000.1"/>
    <property type="gene ID" value="PTRK_0001445000"/>
</dbReference>
<feature type="region of interest" description="Disordered" evidence="1">
    <location>
        <begin position="372"/>
        <end position="424"/>
    </location>
</feature>
<name>A0A0N4ZZN9_PARTI</name>
<reference evidence="4" key="1">
    <citation type="submission" date="2017-02" db="UniProtKB">
        <authorList>
            <consortium name="WormBaseParasite"/>
        </authorList>
    </citation>
    <scope>IDENTIFICATION</scope>
</reference>
<keyword evidence="3" id="KW-1185">Reference proteome</keyword>
<evidence type="ECO:0000256" key="1">
    <source>
        <dbReference type="SAM" id="MobiDB-lite"/>
    </source>
</evidence>